<protein>
    <submittedName>
        <fullName evidence="2">Uncharacterized protein</fullName>
    </submittedName>
</protein>
<feature type="compositionally biased region" description="Gly residues" evidence="1">
    <location>
        <begin position="119"/>
        <end position="133"/>
    </location>
</feature>
<reference evidence="2 3" key="1">
    <citation type="journal article" date="2016" name="Mol. Biol. Evol.">
        <title>Comparative Genomics of Early-Diverging Mushroom-Forming Fungi Provides Insights into the Origins of Lignocellulose Decay Capabilities.</title>
        <authorList>
            <person name="Nagy L.G."/>
            <person name="Riley R."/>
            <person name="Tritt A."/>
            <person name="Adam C."/>
            <person name="Daum C."/>
            <person name="Floudas D."/>
            <person name="Sun H."/>
            <person name="Yadav J.S."/>
            <person name="Pangilinan J."/>
            <person name="Larsson K.H."/>
            <person name="Matsuura K."/>
            <person name="Barry K."/>
            <person name="Labutti K."/>
            <person name="Kuo R."/>
            <person name="Ohm R.A."/>
            <person name="Bhattacharya S.S."/>
            <person name="Shirouzu T."/>
            <person name="Yoshinaga Y."/>
            <person name="Martin F.M."/>
            <person name="Grigoriev I.V."/>
            <person name="Hibbett D.S."/>
        </authorList>
    </citation>
    <scope>NUCLEOTIDE SEQUENCE [LARGE SCALE GENOMIC DNA]</scope>
    <source>
        <strain evidence="2 3">HHB12733</strain>
    </source>
</reference>
<feature type="compositionally biased region" description="Basic residues" evidence="1">
    <location>
        <begin position="54"/>
        <end position="65"/>
    </location>
</feature>
<feature type="region of interest" description="Disordered" evidence="1">
    <location>
        <begin position="44"/>
        <end position="137"/>
    </location>
</feature>
<gene>
    <name evidence="2" type="ORF">CALCODRAFT_198939</name>
</gene>
<evidence type="ECO:0000256" key="1">
    <source>
        <dbReference type="SAM" id="MobiDB-lite"/>
    </source>
</evidence>
<sequence length="246" mass="25937">MDGVSSRSGVSMQGGYMRRRGAGCRLRVLAPVRAGGPFGLGFFSLGASTDAPRRAHGKQRGRRRSLPPPLPVPPRLDRTPNAPAPLPLMAPPPLPAPPAPRARHSGRSSGRGRRAWRGRLGGVRGGGGGGRQGGRVPDASTVAAPVCLRLLRLVGEEGFPRRCFAFPSFAFPSSRRGGSSKRRGVGAVLRCHLPQGHVRRARLRVRVRVRVLVCMRVAERALDGLGRDGRARGLAGHPGIGGVGAV</sequence>
<accession>A0A165HG36</accession>
<dbReference type="Proteomes" id="UP000076842">
    <property type="component" value="Unassembled WGS sequence"/>
</dbReference>
<evidence type="ECO:0000313" key="3">
    <source>
        <dbReference type="Proteomes" id="UP000076842"/>
    </source>
</evidence>
<proteinExistence type="predicted"/>
<dbReference type="EMBL" id="KV423942">
    <property type="protein sequence ID" value="KZT59255.1"/>
    <property type="molecule type" value="Genomic_DNA"/>
</dbReference>
<feature type="compositionally biased region" description="Pro residues" evidence="1">
    <location>
        <begin position="82"/>
        <end position="100"/>
    </location>
</feature>
<dbReference type="InParanoid" id="A0A165HG36"/>
<organism evidence="2 3">
    <name type="scientific">Calocera cornea HHB12733</name>
    <dbReference type="NCBI Taxonomy" id="1353952"/>
    <lineage>
        <taxon>Eukaryota</taxon>
        <taxon>Fungi</taxon>
        <taxon>Dikarya</taxon>
        <taxon>Basidiomycota</taxon>
        <taxon>Agaricomycotina</taxon>
        <taxon>Dacrymycetes</taxon>
        <taxon>Dacrymycetales</taxon>
        <taxon>Dacrymycetaceae</taxon>
        <taxon>Calocera</taxon>
    </lineage>
</organism>
<name>A0A165HG36_9BASI</name>
<feature type="compositionally biased region" description="Basic residues" evidence="1">
    <location>
        <begin position="101"/>
        <end position="117"/>
    </location>
</feature>
<dbReference type="AlphaFoldDB" id="A0A165HG36"/>
<evidence type="ECO:0000313" key="2">
    <source>
        <dbReference type="EMBL" id="KZT59255.1"/>
    </source>
</evidence>
<keyword evidence="3" id="KW-1185">Reference proteome</keyword>